<reference evidence="3" key="1">
    <citation type="journal article" date="2010" name="Stand. Genomic Sci.">
        <title>Complete genome sequence of Sulfurimonas autotrophica type strain (OK10).</title>
        <authorList>
            <person name="Sikorski J."/>
            <person name="Munk C."/>
            <person name="Lapidus A."/>
            <person name="Djao O."/>
            <person name="Lucas S."/>
            <person name="Glavina Del Rio T."/>
            <person name="Nolan M."/>
            <person name="Tice H."/>
            <person name="Han C."/>
            <person name="Cheng J."/>
            <person name="Tapia R."/>
            <person name="Goodwin L."/>
            <person name="Pitluck S."/>
            <person name="Liolios K."/>
            <person name="Ivanova N."/>
            <person name="Mavromatis K."/>
            <person name="Mikhailova N."/>
            <person name="Pati A."/>
            <person name="Sims D."/>
            <person name="Meincke L."/>
            <person name="Brettin T."/>
            <person name="Detter J."/>
            <person name="Chen A."/>
            <person name="Palaniappan K."/>
            <person name="Land M."/>
            <person name="Hauser L."/>
            <person name="Chang Y."/>
            <person name="Jeffries C."/>
            <person name="Rohde M."/>
            <person name="Lang E."/>
            <person name="Spring S."/>
            <person name="Goker M."/>
            <person name="Woyke T."/>
            <person name="Bristow J."/>
            <person name="Eisen J."/>
            <person name="Markowitz V."/>
            <person name="Hugenholtz P."/>
            <person name="Kyrpides N."/>
            <person name="Klenk H."/>
        </authorList>
    </citation>
    <scope>NUCLEOTIDE SEQUENCE [LARGE SCALE GENOMIC DNA]</scope>
    <source>
        <strain evidence="3">ATCC BAA-671 / DSM 16294 / JCM 11897 / OK10</strain>
    </source>
</reference>
<evidence type="ECO:0000313" key="2">
    <source>
        <dbReference type="EMBL" id="ADN08919.1"/>
    </source>
</evidence>
<keyword evidence="1" id="KW-1133">Transmembrane helix</keyword>
<sequence>MNTSTQHSFSSVLSVNPYKETYFNGISSFITETTTAEFSKDQFVISYISTKEFINAQIEISKNIPEEDLFDAINNKAYDELALDQAVEYKIQYIETFNTLDEENRYFHVFIVDPLDITNTFLKVVEKVKYIDVIIPSPLLIKSLYTKELIDSNGVHCFIYIQENDAFLTIYGNKEFIYTKSLKYSLLEMHERFCELHGERIEYEEFIHFFSKENLKETTSEYKEFFIRLYKEFFANINDILTYAKRAFEIEKFEHVYIGTQLPTVTKLYEMLEVELNIKSSEFEFDYGFETENSYVDQLHALMHLYTTLPKDERYECNFTEYKRPPKFIKRASGKLIILILASFALAFAYPITYWILTYAQALQEDLLQQKYKELHNIKITREATIKNRRADKDKAFTLLAKEKKEYTDKKNTLVKIHEVKVDYPMKAKLLAMFTKDLNKHGVNIEAAKYSEGSKGKILTLYLVSDKDRKITQLVEYVTKIHEGKYKFTLEEITFDVKTNKYFSELKVSIL</sequence>
<dbReference type="STRING" id="563040.Saut_0870"/>
<feature type="transmembrane region" description="Helical" evidence="1">
    <location>
        <begin position="336"/>
        <end position="357"/>
    </location>
</feature>
<accession>E0URA9</accession>
<proteinExistence type="predicted"/>
<dbReference type="AlphaFoldDB" id="E0URA9"/>
<name>E0URA9_SULAO</name>
<dbReference type="OrthoDB" id="5372287at2"/>
<dbReference type="Proteomes" id="UP000007803">
    <property type="component" value="Chromosome"/>
</dbReference>
<protein>
    <submittedName>
        <fullName evidence="2">Uncharacterized protein</fullName>
    </submittedName>
</protein>
<dbReference type="EMBL" id="CP002205">
    <property type="protein sequence ID" value="ADN08919.1"/>
    <property type="molecule type" value="Genomic_DNA"/>
</dbReference>
<keyword evidence="1" id="KW-0472">Membrane</keyword>
<keyword evidence="1" id="KW-0812">Transmembrane</keyword>
<organism evidence="2 3">
    <name type="scientific">Sulfurimonas autotrophica (strain ATCC BAA-671 / DSM 16294 / JCM 11897 / OK10)</name>
    <dbReference type="NCBI Taxonomy" id="563040"/>
    <lineage>
        <taxon>Bacteria</taxon>
        <taxon>Pseudomonadati</taxon>
        <taxon>Campylobacterota</taxon>
        <taxon>Epsilonproteobacteria</taxon>
        <taxon>Campylobacterales</taxon>
        <taxon>Sulfurimonadaceae</taxon>
        <taxon>Sulfurimonas</taxon>
    </lineage>
</organism>
<keyword evidence="3" id="KW-1185">Reference proteome</keyword>
<dbReference type="eggNOG" id="COG4972">
    <property type="taxonomic scope" value="Bacteria"/>
</dbReference>
<gene>
    <name evidence="2" type="ordered locus">Saut_0870</name>
</gene>
<evidence type="ECO:0000313" key="3">
    <source>
        <dbReference type="Proteomes" id="UP000007803"/>
    </source>
</evidence>
<dbReference type="HOGENOM" id="CLU_538282_0_0_7"/>
<dbReference type="KEGG" id="sua:Saut_0870"/>
<evidence type="ECO:0000256" key="1">
    <source>
        <dbReference type="SAM" id="Phobius"/>
    </source>
</evidence>
<dbReference type="RefSeq" id="WP_013326675.1">
    <property type="nucleotide sequence ID" value="NC_014506.1"/>
</dbReference>